<dbReference type="Proteomes" id="UP000467840">
    <property type="component" value="Chromosome 7"/>
</dbReference>
<dbReference type="SUPFAM" id="SSF90229">
    <property type="entry name" value="CCCH zinc finger"/>
    <property type="match status" value="2"/>
</dbReference>
<dbReference type="FunFam" id="4.10.1000.10:FF:000001">
    <property type="entry name" value="zinc finger CCCH domain-containing protein 15-like"/>
    <property type="match status" value="1"/>
</dbReference>
<reference evidence="9 10" key="1">
    <citation type="journal article" date="2020" name="Mol. Plant">
        <title>The Chromosome-Based Rubber Tree Genome Provides New Insights into Spurge Genome Evolution and Rubber Biosynthesis.</title>
        <authorList>
            <person name="Liu J."/>
            <person name="Shi C."/>
            <person name="Shi C.C."/>
            <person name="Li W."/>
            <person name="Zhang Q.J."/>
            <person name="Zhang Y."/>
            <person name="Li K."/>
            <person name="Lu H.F."/>
            <person name="Shi C."/>
            <person name="Zhu S.T."/>
            <person name="Xiao Z.Y."/>
            <person name="Nan H."/>
            <person name="Yue Y."/>
            <person name="Zhu X.G."/>
            <person name="Wu Y."/>
            <person name="Hong X.N."/>
            <person name="Fan G.Y."/>
            <person name="Tong Y."/>
            <person name="Zhang D."/>
            <person name="Mao C.L."/>
            <person name="Liu Y.L."/>
            <person name="Hao S.J."/>
            <person name="Liu W.Q."/>
            <person name="Lv M.Q."/>
            <person name="Zhang H.B."/>
            <person name="Liu Y."/>
            <person name="Hu-Tang G.R."/>
            <person name="Wang J.P."/>
            <person name="Wang J.H."/>
            <person name="Sun Y.H."/>
            <person name="Ni S.B."/>
            <person name="Chen W.B."/>
            <person name="Zhang X.C."/>
            <person name="Jiao Y.N."/>
            <person name="Eichler E.E."/>
            <person name="Li G.H."/>
            <person name="Liu X."/>
            <person name="Gao L.Z."/>
        </authorList>
    </citation>
    <scope>NUCLEOTIDE SEQUENCE [LARGE SCALE GENOMIC DNA]</scope>
    <source>
        <strain evidence="10">cv. GT1</strain>
        <tissue evidence="9">Leaf</tissue>
    </source>
</reference>
<keyword evidence="2" id="KW-0677">Repeat</keyword>
<dbReference type="AlphaFoldDB" id="A0A6A6L4H1"/>
<keyword evidence="10" id="KW-1185">Reference proteome</keyword>
<feature type="domain" description="C3H1-type" evidence="8">
    <location>
        <begin position="426"/>
        <end position="454"/>
    </location>
</feature>
<feature type="coiled-coil region" evidence="6">
    <location>
        <begin position="257"/>
        <end position="284"/>
    </location>
</feature>
<evidence type="ECO:0000256" key="7">
    <source>
        <dbReference type="SAM" id="MobiDB-lite"/>
    </source>
</evidence>
<feature type="zinc finger region" description="C3H1-type" evidence="5">
    <location>
        <begin position="426"/>
        <end position="454"/>
    </location>
</feature>
<evidence type="ECO:0000256" key="3">
    <source>
        <dbReference type="ARBA" id="ARBA00022771"/>
    </source>
</evidence>
<evidence type="ECO:0000256" key="6">
    <source>
        <dbReference type="SAM" id="Coils"/>
    </source>
</evidence>
<dbReference type="PROSITE" id="PS50103">
    <property type="entry name" value="ZF_C3H1"/>
    <property type="match status" value="2"/>
</dbReference>
<dbReference type="GO" id="GO:0008270">
    <property type="term" value="F:zinc ion binding"/>
    <property type="evidence" value="ECO:0007669"/>
    <property type="project" value="UniProtKB-KW"/>
</dbReference>
<sequence>MELISTPFTGTWRRYWRRKRYQRLDGTLTGRKNMKVMRFGGGSPRRAWKIRPKLRILKIAAASPLKLLRKLKNAYVDMMLNLAGTVSFLNNDSSFGNKRIPKARQAPIAGYSNEEFETSLESVNMMKVSFVHFQFLTSISHDQVYSSMEKSVSPPPDPKTVSPPPSKSPPLASPPPSDHLHTQHFASSFTTLYHSIFPPKPSPLPSSLAFSLTPSTASPSSAATTDDFDTEHRLHQARLILEYQELCDHYELSVSRLQAFTEEIELLRQENADLRLTNNELVRLLSLSSQAAIQSRFSSCEMVEPNRFERNTERVLLPKSISVRSSGYLKMNRDGASNGGQSSTSTRPRVPNHLDKIVSGSVQHRVCVPGGVKREDAALELDVYNQGMQKTELCNKWQETGTCSYGDHCQFAHGITELRPVIRHPRYKTQVCRMVLAGEVCPYGHRCHFRHSLTEQERMIMGPR</sequence>
<organism evidence="9 10">
    <name type="scientific">Hevea brasiliensis</name>
    <name type="common">Para rubber tree</name>
    <name type="synonym">Siphonia brasiliensis</name>
    <dbReference type="NCBI Taxonomy" id="3981"/>
    <lineage>
        <taxon>Eukaryota</taxon>
        <taxon>Viridiplantae</taxon>
        <taxon>Streptophyta</taxon>
        <taxon>Embryophyta</taxon>
        <taxon>Tracheophyta</taxon>
        <taxon>Spermatophyta</taxon>
        <taxon>Magnoliopsida</taxon>
        <taxon>eudicotyledons</taxon>
        <taxon>Gunneridae</taxon>
        <taxon>Pentapetalae</taxon>
        <taxon>rosids</taxon>
        <taxon>fabids</taxon>
        <taxon>Malpighiales</taxon>
        <taxon>Euphorbiaceae</taxon>
        <taxon>Crotonoideae</taxon>
        <taxon>Micrandreae</taxon>
        <taxon>Hevea</taxon>
    </lineage>
</organism>
<dbReference type="InterPro" id="IPR000571">
    <property type="entry name" value="Znf_CCCH"/>
</dbReference>
<evidence type="ECO:0000256" key="4">
    <source>
        <dbReference type="ARBA" id="ARBA00022833"/>
    </source>
</evidence>
<dbReference type="FunFam" id="4.10.1000.10:FF:000002">
    <property type="entry name" value="Zinc finger protein 36, C3H1 type-like 1"/>
    <property type="match status" value="1"/>
</dbReference>
<keyword evidence="6" id="KW-0175">Coiled coil</keyword>
<proteinExistence type="predicted"/>
<dbReference type="SMART" id="SM00356">
    <property type="entry name" value="ZnF_C3H1"/>
    <property type="match status" value="2"/>
</dbReference>
<evidence type="ECO:0000256" key="2">
    <source>
        <dbReference type="ARBA" id="ARBA00022737"/>
    </source>
</evidence>
<evidence type="ECO:0000256" key="1">
    <source>
        <dbReference type="ARBA" id="ARBA00022723"/>
    </source>
</evidence>
<dbReference type="GO" id="GO:0003729">
    <property type="term" value="F:mRNA binding"/>
    <property type="evidence" value="ECO:0007669"/>
    <property type="project" value="InterPro"/>
</dbReference>
<evidence type="ECO:0000256" key="5">
    <source>
        <dbReference type="PROSITE-ProRule" id="PRU00723"/>
    </source>
</evidence>
<feature type="zinc finger region" description="C3H1-type" evidence="5">
    <location>
        <begin position="388"/>
        <end position="416"/>
    </location>
</feature>
<dbReference type="PANTHER" id="PTHR12547:SF139">
    <property type="entry name" value="C3H1-TYPE DOMAIN-CONTAINING PROTEIN"/>
    <property type="match status" value="1"/>
</dbReference>
<accession>A0A6A6L4H1</accession>
<evidence type="ECO:0000259" key="8">
    <source>
        <dbReference type="PROSITE" id="PS50103"/>
    </source>
</evidence>
<feature type="domain" description="C3H1-type" evidence="8">
    <location>
        <begin position="388"/>
        <end position="416"/>
    </location>
</feature>
<dbReference type="EMBL" id="JAAGAX010000013">
    <property type="protein sequence ID" value="KAF2295345.1"/>
    <property type="molecule type" value="Genomic_DNA"/>
</dbReference>
<evidence type="ECO:0000313" key="9">
    <source>
        <dbReference type="EMBL" id="KAF2295345.1"/>
    </source>
</evidence>
<keyword evidence="4 5" id="KW-0862">Zinc</keyword>
<evidence type="ECO:0000313" key="10">
    <source>
        <dbReference type="Proteomes" id="UP000467840"/>
    </source>
</evidence>
<feature type="region of interest" description="Disordered" evidence="7">
    <location>
        <begin position="147"/>
        <end position="180"/>
    </location>
</feature>
<keyword evidence="3 5" id="KW-0863">Zinc-finger</keyword>
<dbReference type="InterPro" id="IPR036855">
    <property type="entry name" value="Znf_CCCH_sf"/>
</dbReference>
<dbReference type="Gene3D" id="4.10.1000.10">
    <property type="entry name" value="Zinc finger, CCCH-type"/>
    <property type="match status" value="2"/>
</dbReference>
<feature type="region of interest" description="Disordered" evidence="7">
    <location>
        <begin position="208"/>
        <end position="227"/>
    </location>
</feature>
<gene>
    <name evidence="9" type="ORF">GH714_032623</name>
</gene>
<feature type="region of interest" description="Disordered" evidence="7">
    <location>
        <begin position="332"/>
        <end position="352"/>
    </location>
</feature>
<protein>
    <recommendedName>
        <fullName evidence="8">C3H1-type domain-containing protein</fullName>
    </recommendedName>
</protein>
<name>A0A6A6L4H1_HEVBR</name>
<feature type="compositionally biased region" description="Pro residues" evidence="7">
    <location>
        <begin position="153"/>
        <end position="177"/>
    </location>
</feature>
<keyword evidence="1 5" id="KW-0479">Metal-binding</keyword>
<dbReference type="InterPro" id="IPR045877">
    <property type="entry name" value="ZFP36-like"/>
</dbReference>
<comment type="caution">
    <text evidence="9">The sequence shown here is derived from an EMBL/GenBank/DDBJ whole genome shotgun (WGS) entry which is preliminary data.</text>
</comment>
<dbReference type="Pfam" id="PF00642">
    <property type="entry name" value="zf-CCCH"/>
    <property type="match status" value="1"/>
</dbReference>
<feature type="compositionally biased region" description="Low complexity" evidence="7">
    <location>
        <begin position="208"/>
        <end position="225"/>
    </location>
</feature>
<dbReference type="PANTHER" id="PTHR12547">
    <property type="entry name" value="CCCH ZINC FINGER/TIS11-RELATED"/>
    <property type="match status" value="1"/>
</dbReference>